<dbReference type="SUPFAM" id="SSF54403">
    <property type="entry name" value="Cystatin/monellin"/>
    <property type="match status" value="1"/>
</dbReference>
<evidence type="ECO:0000256" key="6">
    <source>
        <dbReference type="ARBA" id="ARBA00022990"/>
    </source>
</evidence>
<organism evidence="12 13">
    <name type="scientific">Theropithecus gelada</name>
    <name type="common">Gelada baboon</name>
    <dbReference type="NCBI Taxonomy" id="9565"/>
    <lineage>
        <taxon>Eukaryota</taxon>
        <taxon>Metazoa</taxon>
        <taxon>Chordata</taxon>
        <taxon>Craniata</taxon>
        <taxon>Vertebrata</taxon>
        <taxon>Euteleostomi</taxon>
        <taxon>Mammalia</taxon>
        <taxon>Eutheria</taxon>
        <taxon>Euarchontoglires</taxon>
        <taxon>Primates</taxon>
        <taxon>Haplorrhini</taxon>
        <taxon>Catarrhini</taxon>
        <taxon>Cercopithecidae</taxon>
        <taxon>Cercopithecinae</taxon>
        <taxon>Theropithecus</taxon>
    </lineage>
</organism>
<evidence type="ECO:0000256" key="2">
    <source>
        <dbReference type="ARBA" id="ARBA00009403"/>
    </source>
</evidence>
<keyword evidence="6" id="KW-0007">Acetylation</keyword>
<protein>
    <recommendedName>
        <fullName evidence="9">Cystatin-B</fullName>
    </recommendedName>
    <alternativeName>
        <fullName evidence="10">Stefin-B</fullName>
    </alternativeName>
</protein>
<evidence type="ECO:0000256" key="1">
    <source>
        <dbReference type="ARBA" id="ARBA00004496"/>
    </source>
</evidence>
<feature type="domain" description="Cystatin" evidence="11">
    <location>
        <begin position="6"/>
        <end position="61"/>
    </location>
</feature>
<dbReference type="Ensembl" id="ENSTGET00000007489.1">
    <property type="protein sequence ID" value="ENSTGEP00000006210.1"/>
    <property type="gene ID" value="ENSTGEG00000005084.1"/>
</dbReference>
<keyword evidence="3" id="KW-0963">Cytoplasm</keyword>
<keyword evidence="13" id="KW-1185">Reference proteome</keyword>
<evidence type="ECO:0000313" key="13">
    <source>
        <dbReference type="Proteomes" id="UP000694411"/>
    </source>
</evidence>
<reference evidence="12" key="3">
    <citation type="submission" date="2025-09" db="UniProtKB">
        <authorList>
            <consortium name="Ensembl"/>
        </authorList>
    </citation>
    <scope>IDENTIFICATION</scope>
</reference>
<evidence type="ECO:0000256" key="9">
    <source>
        <dbReference type="ARBA" id="ARBA00040677"/>
    </source>
</evidence>
<name>A0A8D2EH11_THEGE</name>
<evidence type="ECO:0000256" key="8">
    <source>
        <dbReference type="ARBA" id="ARBA00038678"/>
    </source>
</evidence>
<evidence type="ECO:0000256" key="10">
    <source>
        <dbReference type="ARBA" id="ARBA00041437"/>
    </source>
</evidence>
<accession>A0A8D2EH11</accession>
<dbReference type="PANTHER" id="PTHR11414">
    <property type="entry name" value="CYSTATIN FAMILY MEMBER"/>
    <property type="match status" value="1"/>
</dbReference>
<dbReference type="GO" id="GO:0005829">
    <property type="term" value="C:cytosol"/>
    <property type="evidence" value="ECO:0007669"/>
    <property type="project" value="TreeGrafter"/>
</dbReference>
<keyword evidence="5" id="KW-0789">Thiol protease inhibitor</keyword>
<dbReference type="Pfam" id="PF00031">
    <property type="entry name" value="Cystatin"/>
    <property type="match status" value="1"/>
</dbReference>
<dbReference type="InterPro" id="IPR000010">
    <property type="entry name" value="Cystatin_dom"/>
</dbReference>
<reference evidence="12" key="1">
    <citation type="submission" date="2018-05" db="EMBL/GenBank/DDBJ databases">
        <title>Whole genome of Theropithecus gelada.</title>
        <authorList>
            <person name="Chiou K.L."/>
            <person name="Snyder-Mackler N."/>
        </authorList>
    </citation>
    <scope>NUCLEOTIDE SEQUENCE [LARGE SCALE GENOMIC DNA]</scope>
</reference>
<dbReference type="InterPro" id="IPR001713">
    <property type="entry name" value="Prot_inh_stefin"/>
</dbReference>
<comment type="subunit">
    <text evidence="8">Able to form dimers stabilized by noncovalent forces.</text>
</comment>
<dbReference type="InterPro" id="IPR046350">
    <property type="entry name" value="Cystatin_sf"/>
</dbReference>
<comment type="function">
    <text evidence="7">This is an intracellular thiol proteinase inhibitor. Tightly binding reversible inhibitor of cathepsins L, H and B.</text>
</comment>
<evidence type="ECO:0000256" key="7">
    <source>
        <dbReference type="ARBA" id="ARBA00037154"/>
    </source>
</evidence>
<dbReference type="AlphaFoldDB" id="A0A8D2EH11"/>
<evidence type="ECO:0000256" key="3">
    <source>
        <dbReference type="ARBA" id="ARBA00022490"/>
    </source>
</evidence>
<dbReference type="PANTHER" id="PTHR11414:SF22">
    <property type="entry name" value="CYSTATIN-B"/>
    <property type="match status" value="1"/>
</dbReference>
<dbReference type="GO" id="GO:0004869">
    <property type="term" value="F:cysteine-type endopeptidase inhibitor activity"/>
    <property type="evidence" value="ECO:0007669"/>
    <property type="project" value="UniProtKB-KW"/>
</dbReference>
<evidence type="ECO:0000256" key="4">
    <source>
        <dbReference type="ARBA" id="ARBA00022690"/>
    </source>
</evidence>
<dbReference type="Gene3D" id="3.10.450.10">
    <property type="match status" value="1"/>
</dbReference>
<proteinExistence type="inferred from homology"/>
<evidence type="ECO:0000256" key="5">
    <source>
        <dbReference type="ARBA" id="ARBA00022704"/>
    </source>
</evidence>
<keyword evidence="4" id="KW-0646">Protease inhibitor</keyword>
<sequence>MMGTQLASRETQDIVDQVRAQLEEKEKKSPVFKAVSFKRVVGTNCFIKMYIGDEDFIHLGVFRIGVSPCWSVWSRILTS</sequence>
<comment type="similarity">
    <text evidence="2">Belongs to the cystatin family.</text>
</comment>
<reference evidence="12" key="2">
    <citation type="submission" date="2025-08" db="UniProtKB">
        <authorList>
            <consortium name="Ensembl"/>
        </authorList>
    </citation>
    <scope>IDENTIFICATION</scope>
</reference>
<comment type="subcellular location">
    <subcellularLocation>
        <location evidence="1">Cytoplasm</location>
    </subcellularLocation>
</comment>
<evidence type="ECO:0000259" key="11">
    <source>
        <dbReference type="Pfam" id="PF00031"/>
    </source>
</evidence>
<dbReference type="Proteomes" id="UP000694411">
    <property type="component" value="Chromosome 3"/>
</dbReference>
<evidence type="ECO:0000313" key="12">
    <source>
        <dbReference type="Ensembl" id="ENSTGEP00000006210.1"/>
    </source>
</evidence>